<dbReference type="InterPro" id="IPR029030">
    <property type="entry name" value="Caspase-like_dom_sf"/>
</dbReference>
<evidence type="ECO:0000259" key="2">
    <source>
        <dbReference type="Pfam" id="PF14326"/>
    </source>
</evidence>
<proteinExistence type="predicted"/>
<name>B4VH56_9CYAN</name>
<dbReference type="Pfam" id="PF00656">
    <property type="entry name" value="Peptidase_C14"/>
    <property type="match status" value="1"/>
</dbReference>
<feature type="domain" description="DUF4384" evidence="2">
    <location>
        <begin position="581"/>
        <end position="668"/>
    </location>
</feature>
<dbReference type="InterPro" id="IPR025493">
    <property type="entry name" value="DUF4384"/>
</dbReference>
<dbReference type="eggNOG" id="COG4249">
    <property type="taxonomic scope" value="Bacteria"/>
</dbReference>
<dbReference type="InterPro" id="IPR006311">
    <property type="entry name" value="TAT_signal"/>
</dbReference>
<dbReference type="Gene3D" id="3.40.50.1460">
    <property type="match status" value="1"/>
</dbReference>
<dbReference type="InterPro" id="IPR050452">
    <property type="entry name" value="Metacaspase"/>
</dbReference>
<dbReference type="RefSeq" id="WP_006097974.1">
    <property type="nucleotide sequence ID" value="NZ_DS989841.1"/>
</dbReference>
<evidence type="ECO:0000259" key="1">
    <source>
        <dbReference type="Pfam" id="PF00656"/>
    </source>
</evidence>
<dbReference type="Pfam" id="PF14326">
    <property type="entry name" value="DUF4384"/>
    <property type="match status" value="1"/>
</dbReference>
<dbReference type="OrthoDB" id="505527at2"/>
<dbReference type="PANTHER" id="PTHR48104">
    <property type="entry name" value="METACASPASE-4"/>
    <property type="match status" value="1"/>
</dbReference>
<evidence type="ECO:0000313" key="3">
    <source>
        <dbReference type="EMBL" id="EDX78499.1"/>
    </source>
</evidence>
<protein>
    <submittedName>
        <fullName evidence="3">Caspase domain protein</fullName>
    </submittedName>
</protein>
<accession>B4VH56</accession>
<evidence type="ECO:0000313" key="4">
    <source>
        <dbReference type="Proteomes" id="UP000003835"/>
    </source>
</evidence>
<gene>
    <name evidence="3" type="ORF">MC7420_7152</name>
</gene>
<dbReference type="STRING" id="118168.MC7420_7152"/>
<dbReference type="PANTHER" id="PTHR48104:SF30">
    <property type="entry name" value="METACASPASE-1"/>
    <property type="match status" value="1"/>
</dbReference>
<organism evidence="3 4">
    <name type="scientific">Coleofasciculus chthonoplastes PCC 7420</name>
    <dbReference type="NCBI Taxonomy" id="118168"/>
    <lineage>
        <taxon>Bacteria</taxon>
        <taxon>Bacillati</taxon>
        <taxon>Cyanobacteriota</taxon>
        <taxon>Cyanophyceae</taxon>
        <taxon>Coleofasciculales</taxon>
        <taxon>Coleofasciculaceae</taxon>
        <taxon>Coleofasciculus</taxon>
    </lineage>
</organism>
<dbReference type="Proteomes" id="UP000003835">
    <property type="component" value="Unassembled WGS sequence"/>
</dbReference>
<dbReference type="GO" id="GO:0006508">
    <property type="term" value="P:proteolysis"/>
    <property type="evidence" value="ECO:0007669"/>
    <property type="project" value="InterPro"/>
</dbReference>
<dbReference type="InterPro" id="IPR011600">
    <property type="entry name" value="Pept_C14_caspase"/>
</dbReference>
<keyword evidence="4" id="KW-1185">Reference proteome</keyword>
<dbReference type="EMBL" id="DS989841">
    <property type="protein sequence ID" value="EDX78499.1"/>
    <property type="molecule type" value="Genomic_DNA"/>
</dbReference>
<sequence>MPKLKRRHFLQIAGSTLATVGLSQLDLIRQANRYAQVLAQSTPRKLALLVGVNNYPAPIPTLQGCLTDVELQYELLVRRFGFNPHDILRVTDETPIKPTRQGIIDAVETHLIQQAKPGDVVVFHYSGHGSRVIDPNPINPDGLNSTIVPNNRQIETGQEAGKVRDIMGRTLFLWMSALDTENVTVVMDSCHSGGGLRGNFLVRAVPSRQGGGDDQASQEEFEYQQQWLSRLNLTPEQFQQRRQGIAKGVALGSAARNQLATDAPFGDFHAGAFTYLLTRYLWQQPMSEPLSTVFVNLARSTKDVANSSGIVQDPVYEVKPGSDREQEPIYFLNASTPAAEAVVRNIEGDRVEFWLGGVSSQSLDAFQEGAIFTLMNQQGQVQGEVEQTARVGLVGYGRMRSQGRAIPGEGMLMRERVRGVPADLSLRVGLHSSLGEDISAARTALQSVSRVTVVPMNQEAVVDYIIGRMTNEAIPQAQHQGMNPLPPVGSLGVFTAGLIPVPDSFGMLGESVTTGINRLRPRLKALLAGRILHLVLNSNTSNLNVAMTIQPVAGGGLGIRAGSRAAENAGVIPTTIAKTSFKQNTEIQVEVQNHESQAIYVGVLAIGSNGDIVVLFPYWDAPEDAALVTPGQHLIIPPPSNPPTEDDFHFILDGVGFVELLVLASTEPLRDALKGVQKIARTVKADSRQPLLLAEDEPVEVMEAFVNDLDRHSRGAGIKISRGIRGVDTQKLAAFSAMIEVIE</sequence>
<dbReference type="SUPFAM" id="SSF52129">
    <property type="entry name" value="Caspase-like"/>
    <property type="match status" value="1"/>
</dbReference>
<dbReference type="PROSITE" id="PS51318">
    <property type="entry name" value="TAT"/>
    <property type="match status" value="1"/>
</dbReference>
<dbReference type="GO" id="GO:0005737">
    <property type="term" value="C:cytoplasm"/>
    <property type="evidence" value="ECO:0007669"/>
    <property type="project" value="TreeGrafter"/>
</dbReference>
<dbReference type="HOGENOM" id="CLU_023909_0_0_3"/>
<feature type="domain" description="Peptidase C14 caspase" evidence="1">
    <location>
        <begin position="44"/>
        <end position="316"/>
    </location>
</feature>
<dbReference type="AlphaFoldDB" id="B4VH56"/>
<reference evidence="3 4" key="1">
    <citation type="submission" date="2008-07" db="EMBL/GenBank/DDBJ databases">
        <authorList>
            <person name="Tandeau de Marsac N."/>
            <person name="Ferriera S."/>
            <person name="Johnson J."/>
            <person name="Kravitz S."/>
            <person name="Beeson K."/>
            <person name="Sutton G."/>
            <person name="Rogers Y.-H."/>
            <person name="Friedman R."/>
            <person name="Frazier M."/>
            <person name="Venter J.C."/>
        </authorList>
    </citation>
    <scope>NUCLEOTIDE SEQUENCE [LARGE SCALE GENOMIC DNA]</scope>
    <source>
        <strain evidence="3 4">PCC 7420</strain>
    </source>
</reference>
<dbReference type="GO" id="GO:0004197">
    <property type="term" value="F:cysteine-type endopeptidase activity"/>
    <property type="evidence" value="ECO:0007669"/>
    <property type="project" value="InterPro"/>
</dbReference>